<dbReference type="OrthoDB" id="420519at2759"/>
<feature type="transmembrane region" description="Helical" evidence="6">
    <location>
        <begin position="53"/>
        <end position="74"/>
    </location>
</feature>
<feature type="transmembrane region" description="Helical" evidence="6">
    <location>
        <begin position="595"/>
        <end position="618"/>
    </location>
</feature>
<evidence type="ECO:0000256" key="3">
    <source>
        <dbReference type="ARBA" id="ARBA00022692"/>
    </source>
</evidence>
<protein>
    <recommendedName>
        <fullName evidence="6">Choline transporter-like protein</fullName>
    </recommendedName>
</protein>
<dbReference type="PANTHER" id="PTHR12385">
    <property type="entry name" value="CHOLINE TRANSPORTER-LIKE (SLC FAMILY 44)"/>
    <property type="match status" value="1"/>
</dbReference>
<dbReference type="PANTHER" id="PTHR12385:SF96">
    <property type="entry name" value="CHOLINE TRANSPORTER-LIKE PROTEIN"/>
    <property type="match status" value="1"/>
</dbReference>
<feature type="transmembrane region" description="Helical" evidence="6">
    <location>
        <begin position="243"/>
        <end position="264"/>
    </location>
</feature>
<keyword evidence="4 6" id="KW-1133">Transmembrane helix</keyword>
<feature type="transmembrane region" description="Helical" evidence="6">
    <location>
        <begin position="566"/>
        <end position="583"/>
    </location>
</feature>
<feature type="transmembrane region" description="Helical" evidence="6">
    <location>
        <begin position="466"/>
        <end position="491"/>
    </location>
</feature>
<dbReference type="GO" id="GO:0005886">
    <property type="term" value="C:plasma membrane"/>
    <property type="evidence" value="ECO:0007669"/>
    <property type="project" value="UniProtKB-SubCell"/>
</dbReference>
<name>A0A210PEJ2_MIZYE</name>
<accession>A0A210PEJ2</accession>
<evidence type="ECO:0000256" key="2">
    <source>
        <dbReference type="ARBA" id="ARBA00007168"/>
    </source>
</evidence>
<dbReference type="InterPro" id="IPR007603">
    <property type="entry name" value="Choline_transptr-like"/>
</dbReference>
<keyword evidence="5 6" id="KW-0472">Membrane</keyword>
<gene>
    <name evidence="7" type="ORF">KP79_PYT08682</name>
</gene>
<evidence type="ECO:0000313" key="7">
    <source>
        <dbReference type="EMBL" id="OWF34912.1"/>
    </source>
</evidence>
<comment type="subcellular location">
    <subcellularLocation>
        <location evidence="6">Cell membrane</location>
        <topology evidence="6">Multi-pass membrane protein</topology>
    </subcellularLocation>
    <subcellularLocation>
        <location evidence="1">Membrane</location>
        <topology evidence="1">Multi-pass membrane protein</topology>
    </subcellularLocation>
</comment>
<feature type="transmembrane region" description="Helical" evidence="6">
    <location>
        <begin position="269"/>
        <end position="289"/>
    </location>
</feature>
<feature type="transmembrane region" description="Helical" evidence="6">
    <location>
        <begin position="421"/>
        <end position="445"/>
    </location>
</feature>
<evidence type="ECO:0000256" key="1">
    <source>
        <dbReference type="ARBA" id="ARBA00004141"/>
    </source>
</evidence>
<feature type="transmembrane region" description="Helical" evidence="6">
    <location>
        <begin position="367"/>
        <end position="387"/>
    </location>
</feature>
<dbReference type="GO" id="GO:0022857">
    <property type="term" value="F:transmembrane transporter activity"/>
    <property type="evidence" value="ECO:0007669"/>
    <property type="project" value="UniProtKB-UniRule"/>
</dbReference>
<evidence type="ECO:0000256" key="6">
    <source>
        <dbReference type="RuleBase" id="RU368066"/>
    </source>
</evidence>
<sequence length="675" mass="75697">MTSLSAIFVFREEALLTAFYFTKMACCCTSAENKASEESLDDGPLKDRQCRDVIFLLIFIAFMCGMAGVAYLGIVKGDPYRLIYGVDSWGNTCNRNNAPIESASFSGKDMTDMKKMFYFDQMYFASYIPNGPILPEKNYLKTCVASCPDQQLNLDSDYNSYYNTTGNNLCRHDVTSYEDVHDKCPPLPITPHVSLFHRCVPNTIADTAAMMAKSFTNILGSASLGDGIPQKILSDLNTAWKEILYLCGIAFAASLLIVLMMWLLAAIIIWVMVIAVCAFTLGLTAYSWYSYYGWYTDYNALTTDEQTEAASEKVQTWLIYSCISSAITVIVLLLLFIMRNRIALVVQLFEEAGKAIRAMPLLLLQPLWTLLALLGLVAGLAAVAAYIETSGLPVVDTTNSTVDFQFEEHWNYVRWYHLFGLLWTSAFVIACQDIVIAGAVSIWFFTRNKNKLGMPICMSTKRLIRYHLGSVAFGSFIIALVRLLRVILGFIQRKLKGKVGKVAEFLMKMLQCCLWCFEKCIAFLNRNAYIEIAIYGYSFCTSARKAIMVLLANALRVAAINSIGDFVLFLGKICCVCIVAVAGNEFLKNREDINYIWAPLSVACAFAFAISHCFLLVYEMTIDTIFLCFCEDCDMNDGVTKPFYMSKDLMVYLDKNKQEAAKKGKKKKTTEKTAV</sequence>
<dbReference type="EMBL" id="NEDP02076747">
    <property type="protein sequence ID" value="OWF34912.1"/>
    <property type="molecule type" value="Genomic_DNA"/>
</dbReference>
<keyword evidence="3 6" id="KW-0812">Transmembrane</keyword>
<dbReference type="Pfam" id="PF04515">
    <property type="entry name" value="Choline_transpo"/>
    <property type="match status" value="1"/>
</dbReference>
<feature type="transmembrane region" description="Helical" evidence="6">
    <location>
        <begin position="317"/>
        <end position="337"/>
    </location>
</feature>
<dbReference type="Proteomes" id="UP000242188">
    <property type="component" value="Unassembled WGS sequence"/>
</dbReference>
<comment type="function">
    <text evidence="6">Choline transporter.</text>
</comment>
<evidence type="ECO:0000313" key="8">
    <source>
        <dbReference type="Proteomes" id="UP000242188"/>
    </source>
</evidence>
<evidence type="ECO:0000256" key="5">
    <source>
        <dbReference type="ARBA" id="ARBA00023136"/>
    </source>
</evidence>
<comment type="caution">
    <text evidence="7">The sequence shown here is derived from an EMBL/GenBank/DDBJ whole genome shotgun (WGS) entry which is preliminary data.</text>
</comment>
<comment type="similarity">
    <text evidence="2 6">Belongs to the CTL (choline transporter-like) family.</text>
</comment>
<proteinExistence type="inferred from homology"/>
<evidence type="ECO:0000256" key="4">
    <source>
        <dbReference type="ARBA" id="ARBA00022989"/>
    </source>
</evidence>
<dbReference type="AlphaFoldDB" id="A0A210PEJ2"/>
<organism evidence="7 8">
    <name type="scientific">Mizuhopecten yessoensis</name>
    <name type="common">Japanese scallop</name>
    <name type="synonym">Patinopecten yessoensis</name>
    <dbReference type="NCBI Taxonomy" id="6573"/>
    <lineage>
        <taxon>Eukaryota</taxon>
        <taxon>Metazoa</taxon>
        <taxon>Spiralia</taxon>
        <taxon>Lophotrochozoa</taxon>
        <taxon>Mollusca</taxon>
        <taxon>Bivalvia</taxon>
        <taxon>Autobranchia</taxon>
        <taxon>Pteriomorphia</taxon>
        <taxon>Pectinida</taxon>
        <taxon>Pectinoidea</taxon>
        <taxon>Pectinidae</taxon>
        <taxon>Mizuhopecten</taxon>
    </lineage>
</organism>
<feature type="transmembrane region" description="Helical" evidence="6">
    <location>
        <begin position="532"/>
        <end position="554"/>
    </location>
</feature>
<keyword evidence="8" id="KW-1185">Reference proteome</keyword>
<reference evidence="7 8" key="1">
    <citation type="journal article" date="2017" name="Nat. Ecol. Evol.">
        <title>Scallop genome provides insights into evolution of bilaterian karyotype and development.</title>
        <authorList>
            <person name="Wang S."/>
            <person name="Zhang J."/>
            <person name="Jiao W."/>
            <person name="Li J."/>
            <person name="Xun X."/>
            <person name="Sun Y."/>
            <person name="Guo X."/>
            <person name="Huan P."/>
            <person name="Dong B."/>
            <person name="Zhang L."/>
            <person name="Hu X."/>
            <person name="Sun X."/>
            <person name="Wang J."/>
            <person name="Zhao C."/>
            <person name="Wang Y."/>
            <person name="Wang D."/>
            <person name="Huang X."/>
            <person name="Wang R."/>
            <person name="Lv J."/>
            <person name="Li Y."/>
            <person name="Zhang Z."/>
            <person name="Liu B."/>
            <person name="Lu W."/>
            <person name="Hui Y."/>
            <person name="Liang J."/>
            <person name="Zhou Z."/>
            <person name="Hou R."/>
            <person name="Li X."/>
            <person name="Liu Y."/>
            <person name="Li H."/>
            <person name="Ning X."/>
            <person name="Lin Y."/>
            <person name="Zhao L."/>
            <person name="Xing Q."/>
            <person name="Dou J."/>
            <person name="Li Y."/>
            <person name="Mao J."/>
            <person name="Guo H."/>
            <person name="Dou H."/>
            <person name="Li T."/>
            <person name="Mu C."/>
            <person name="Jiang W."/>
            <person name="Fu Q."/>
            <person name="Fu X."/>
            <person name="Miao Y."/>
            <person name="Liu J."/>
            <person name="Yu Q."/>
            <person name="Li R."/>
            <person name="Liao H."/>
            <person name="Li X."/>
            <person name="Kong Y."/>
            <person name="Jiang Z."/>
            <person name="Chourrout D."/>
            <person name="Li R."/>
            <person name="Bao Z."/>
        </authorList>
    </citation>
    <scope>NUCLEOTIDE SEQUENCE [LARGE SCALE GENOMIC DNA]</scope>
    <source>
        <strain evidence="7 8">PY_sf001</strain>
    </source>
</reference>